<evidence type="ECO:0000313" key="1">
    <source>
        <dbReference type="EMBL" id="KAF6134699.1"/>
    </source>
</evidence>
<accession>A0A7J7KWE4</accession>
<dbReference type="EMBL" id="JACGCM010002827">
    <property type="protein sequence ID" value="KAF6134699.1"/>
    <property type="molecule type" value="Genomic_DNA"/>
</dbReference>
<protein>
    <submittedName>
        <fullName evidence="1">Uncharacterized protein</fullName>
    </submittedName>
</protein>
<name>A0A7J7KWE4_9MAGN</name>
<reference evidence="1 2" key="1">
    <citation type="journal article" date="2020" name="IScience">
        <title>Genome Sequencing of the Endangered Kingdonia uniflora (Circaeasteraceae, Ranunculales) Reveals Potential Mechanisms of Evolutionary Specialization.</title>
        <authorList>
            <person name="Sun Y."/>
            <person name="Deng T."/>
            <person name="Zhang A."/>
            <person name="Moore M.J."/>
            <person name="Landis J.B."/>
            <person name="Lin N."/>
            <person name="Zhang H."/>
            <person name="Zhang X."/>
            <person name="Huang J."/>
            <person name="Zhang X."/>
            <person name="Sun H."/>
            <person name="Wang H."/>
        </authorList>
    </citation>
    <scope>NUCLEOTIDE SEQUENCE [LARGE SCALE GENOMIC DNA]</scope>
    <source>
        <strain evidence="1">TB1705</strain>
        <tissue evidence="1">Leaf</tissue>
    </source>
</reference>
<dbReference type="AlphaFoldDB" id="A0A7J7KWE4"/>
<keyword evidence="2" id="KW-1185">Reference proteome</keyword>
<sequence>MILRRLWFMVSTCDRLKQMKEILVSPLKIHRKPNSRKKENLEMGDSKDWLTKKMRVMWKKIEILVMPN</sequence>
<gene>
    <name evidence="1" type="ORF">GIB67_002100</name>
</gene>
<proteinExistence type="predicted"/>
<feature type="non-terminal residue" evidence="1">
    <location>
        <position position="68"/>
    </location>
</feature>
<evidence type="ECO:0000313" key="2">
    <source>
        <dbReference type="Proteomes" id="UP000541444"/>
    </source>
</evidence>
<dbReference type="Proteomes" id="UP000541444">
    <property type="component" value="Unassembled WGS sequence"/>
</dbReference>
<comment type="caution">
    <text evidence="1">The sequence shown here is derived from an EMBL/GenBank/DDBJ whole genome shotgun (WGS) entry which is preliminary data.</text>
</comment>
<organism evidence="1 2">
    <name type="scientific">Kingdonia uniflora</name>
    <dbReference type="NCBI Taxonomy" id="39325"/>
    <lineage>
        <taxon>Eukaryota</taxon>
        <taxon>Viridiplantae</taxon>
        <taxon>Streptophyta</taxon>
        <taxon>Embryophyta</taxon>
        <taxon>Tracheophyta</taxon>
        <taxon>Spermatophyta</taxon>
        <taxon>Magnoliopsida</taxon>
        <taxon>Ranunculales</taxon>
        <taxon>Circaeasteraceae</taxon>
        <taxon>Kingdonia</taxon>
    </lineage>
</organism>